<gene>
    <name evidence="2" type="ORF">CLODIP_2_CD15156</name>
</gene>
<keyword evidence="1" id="KW-1133">Transmembrane helix</keyword>
<reference evidence="2 3" key="1">
    <citation type="submission" date="2020-04" db="EMBL/GenBank/DDBJ databases">
        <authorList>
            <person name="Alioto T."/>
            <person name="Alioto T."/>
            <person name="Gomez Garrido J."/>
        </authorList>
    </citation>
    <scope>NUCLEOTIDE SEQUENCE [LARGE SCALE GENOMIC DNA]</scope>
</reference>
<dbReference type="PANTHER" id="PTHR37456:SF6">
    <property type="entry name" value="COLLAGEN ALPHA-1(XXIII) CHAIN-LIKE ISOFORM X2"/>
    <property type="match status" value="1"/>
</dbReference>
<dbReference type="AlphaFoldDB" id="A0A8S1CXQ7"/>
<feature type="transmembrane region" description="Helical" evidence="1">
    <location>
        <begin position="23"/>
        <end position="47"/>
    </location>
</feature>
<dbReference type="OrthoDB" id="8964326at2759"/>
<dbReference type="PANTHER" id="PTHR37456">
    <property type="entry name" value="SI:CH211-266K2.1"/>
    <property type="match status" value="1"/>
</dbReference>
<proteinExistence type="predicted"/>
<dbReference type="EMBL" id="CADEPI010000086">
    <property type="protein sequence ID" value="CAB3373558.1"/>
    <property type="molecule type" value="Genomic_DNA"/>
</dbReference>
<keyword evidence="3" id="KW-1185">Reference proteome</keyword>
<keyword evidence="1" id="KW-0812">Transmembrane</keyword>
<evidence type="ECO:0000313" key="2">
    <source>
        <dbReference type="EMBL" id="CAB3373558.1"/>
    </source>
</evidence>
<dbReference type="Proteomes" id="UP000494165">
    <property type="component" value="Unassembled WGS sequence"/>
</dbReference>
<organism evidence="2 3">
    <name type="scientific">Cloeon dipterum</name>
    <dbReference type="NCBI Taxonomy" id="197152"/>
    <lineage>
        <taxon>Eukaryota</taxon>
        <taxon>Metazoa</taxon>
        <taxon>Ecdysozoa</taxon>
        <taxon>Arthropoda</taxon>
        <taxon>Hexapoda</taxon>
        <taxon>Insecta</taxon>
        <taxon>Pterygota</taxon>
        <taxon>Palaeoptera</taxon>
        <taxon>Ephemeroptera</taxon>
        <taxon>Pisciforma</taxon>
        <taxon>Baetidae</taxon>
        <taxon>Cloeon</taxon>
    </lineage>
</organism>
<comment type="caution">
    <text evidence="2">The sequence shown here is derived from an EMBL/GenBank/DDBJ whole genome shotgun (WGS) entry which is preliminary data.</text>
</comment>
<dbReference type="InterPro" id="IPR050938">
    <property type="entry name" value="Collagen_Structural_Proteins"/>
</dbReference>
<evidence type="ECO:0000256" key="1">
    <source>
        <dbReference type="SAM" id="Phobius"/>
    </source>
</evidence>
<evidence type="ECO:0000313" key="3">
    <source>
        <dbReference type="Proteomes" id="UP000494165"/>
    </source>
</evidence>
<evidence type="ECO:0008006" key="4">
    <source>
        <dbReference type="Google" id="ProtNLM"/>
    </source>
</evidence>
<protein>
    <recommendedName>
        <fullName evidence="4">Nematode cuticle collagen N-terminal domain-containing protein</fullName>
    </recommendedName>
</protein>
<name>A0A8S1CXQ7_9INSE</name>
<accession>A0A8S1CXQ7</accession>
<keyword evidence="1" id="KW-0472">Membrane</keyword>
<sequence>MSLQCLTDFWSTMETTDKKKNSALIWVAVVFIGVAISAQVVVDQYFYTLATGMEEKLQQLIESQEVLHNDAMQIEKANRMRREVAECNCPPGLTGYPGPRGSKGDEGLSGVPGFPGQKGDTGIAKAKKNYEHIFIIGLPGEPGPVGSPGPVGPPGP</sequence>